<comment type="caution">
    <text evidence="1">The sequence shown here is derived from an EMBL/GenBank/DDBJ whole genome shotgun (WGS) entry which is preliminary data.</text>
</comment>
<sequence>MIVEALAQDVQRICRDNDCTLILCEQNVWFSRACTDIVYVIDSGHIVFSGSWDDFDANPDVKQKHLGVS</sequence>
<reference evidence="1" key="2">
    <citation type="submission" date="2020-09" db="EMBL/GenBank/DDBJ databases">
        <authorList>
            <person name="Sun Q."/>
            <person name="Kim S."/>
        </authorList>
    </citation>
    <scope>NUCLEOTIDE SEQUENCE</scope>
    <source>
        <strain evidence="1">KCTC 42650</strain>
    </source>
</reference>
<evidence type="ECO:0000313" key="2">
    <source>
        <dbReference type="Proteomes" id="UP000626220"/>
    </source>
</evidence>
<name>A0A8J3H256_9RHOB</name>
<keyword evidence="2" id="KW-1185">Reference proteome</keyword>
<gene>
    <name evidence="1" type="ORF">GCM10017056_42890</name>
</gene>
<dbReference type="SUPFAM" id="SSF52540">
    <property type="entry name" value="P-loop containing nucleoside triphosphate hydrolases"/>
    <property type="match status" value="1"/>
</dbReference>
<accession>A0A8J3H256</accession>
<dbReference type="Gene3D" id="3.40.50.300">
    <property type="entry name" value="P-loop containing nucleotide triphosphate hydrolases"/>
    <property type="match status" value="1"/>
</dbReference>
<dbReference type="InterPro" id="IPR027417">
    <property type="entry name" value="P-loop_NTPase"/>
</dbReference>
<evidence type="ECO:0008006" key="3">
    <source>
        <dbReference type="Google" id="ProtNLM"/>
    </source>
</evidence>
<reference evidence="1" key="1">
    <citation type="journal article" date="2014" name="Int. J. Syst. Evol. Microbiol.">
        <title>Complete genome sequence of Corynebacterium casei LMG S-19264T (=DSM 44701T), isolated from a smear-ripened cheese.</title>
        <authorList>
            <consortium name="US DOE Joint Genome Institute (JGI-PGF)"/>
            <person name="Walter F."/>
            <person name="Albersmeier A."/>
            <person name="Kalinowski J."/>
            <person name="Ruckert C."/>
        </authorList>
    </citation>
    <scope>NUCLEOTIDE SEQUENCE</scope>
    <source>
        <strain evidence="1">KCTC 42650</strain>
    </source>
</reference>
<dbReference type="RefSeq" id="WP_189682177.1">
    <property type="nucleotide sequence ID" value="NZ_BNCJ01000019.1"/>
</dbReference>
<organism evidence="1 2">
    <name type="scientific">Seohaeicola zhoushanensis</name>
    <dbReference type="NCBI Taxonomy" id="1569283"/>
    <lineage>
        <taxon>Bacteria</taxon>
        <taxon>Pseudomonadati</taxon>
        <taxon>Pseudomonadota</taxon>
        <taxon>Alphaproteobacteria</taxon>
        <taxon>Rhodobacterales</taxon>
        <taxon>Roseobacteraceae</taxon>
        <taxon>Seohaeicola</taxon>
    </lineage>
</organism>
<dbReference type="Proteomes" id="UP000626220">
    <property type="component" value="Unassembled WGS sequence"/>
</dbReference>
<protein>
    <recommendedName>
        <fullName evidence="3">ABC transporter ATP-binding protein</fullName>
    </recommendedName>
</protein>
<dbReference type="EMBL" id="BNCJ01000019">
    <property type="protein sequence ID" value="GHF67074.1"/>
    <property type="molecule type" value="Genomic_DNA"/>
</dbReference>
<dbReference type="AlphaFoldDB" id="A0A8J3H256"/>
<proteinExistence type="predicted"/>
<evidence type="ECO:0000313" key="1">
    <source>
        <dbReference type="EMBL" id="GHF67074.1"/>
    </source>
</evidence>